<dbReference type="SMART" id="SM00935">
    <property type="entry name" value="OmpH"/>
    <property type="match status" value="1"/>
</dbReference>
<dbReference type="SUPFAM" id="SSF111384">
    <property type="entry name" value="OmpH-like"/>
    <property type="match status" value="1"/>
</dbReference>
<dbReference type="InterPro" id="IPR005632">
    <property type="entry name" value="Chaperone_Skp"/>
</dbReference>
<evidence type="ECO:0008006" key="5">
    <source>
        <dbReference type="Google" id="ProtNLM"/>
    </source>
</evidence>
<dbReference type="RefSeq" id="WP_281763816.1">
    <property type="nucleotide sequence ID" value="NZ_BRVO01000001.1"/>
</dbReference>
<comment type="similarity">
    <text evidence="1">Belongs to the Skp family.</text>
</comment>
<protein>
    <recommendedName>
        <fullName evidence="5">OmpH family outer membrane protein</fullName>
    </recommendedName>
</protein>
<evidence type="ECO:0000256" key="2">
    <source>
        <dbReference type="ARBA" id="ARBA00022729"/>
    </source>
</evidence>
<evidence type="ECO:0000256" key="1">
    <source>
        <dbReference type="ARBA" id="ARBA00009091"/>
    </source>
</evidence>
<reference evidence="3" key="1">
    <citation type="submission" date="2022-07" db="EMBL/GenBank/DDBJ databases">
        <title>Taxonomy of Novel Oxalotrophic and Methylotrophic Bacteria.</title>
        <authorList>
            <person name="Sahin N."/>
            <person name="Tani A."/>
        </authorList>
    </citation>
    <scope>NUCLEOTIDE SEQUENCE</scope>
    <source>
        <strain evidence="3">Y10</strain>
    </source>
</reference>
<proteinExistence type="inferred from homology"/>
<organism evidence="3 4">
    <name type="scientific">Neptunitalea lumnitzerae</name>
    <dbReference type="NCBI Taxonomy" id="2965509"/>
    <lineage>
        <taxon>Bacteria</taxon>
        <taxon>Pseudomonadati</taxon>
        <taxon>Bacteroidota</taxon>
        <taxon>Flavobacteriia</taxon>
        <taxon>Flavobacteriales</taxon>
        <taxon>Flavobacteriaceae</taxon>
        <taxon>Neptunitalea</taxon>
    </lineage>
</organism>
<gene>
    <name evidence="3" type="ORF">Y10_05310</name>
</gene>
<comment type="caution">
    <text evidence="3">The sequence shown here is derived from an EMBL/GenBank/DDBJ whole genome shotgun (WGS) entry which is preliminary data.</text>
</comment>
<dbReference type="Gene3D" id="3.30.910.20">
    <property type="entry name" value="Skp domain"/>
    <property type="match status" value="1"/>
</dbReference>
<keyword evidence="4" id="KW-1185">Reference proteome</keyword>
<dbReference type="Proteomes" id="UP001143543">
    <property type="component" value="Unassembled WGS sequence"/>
</dbReference>
<dbReference type="PANTHER" id="PTHR35089:SF1">
    <property type="entry name" value="CHAPERONE PROTEIN SKP"/>
    <property type="match status" value="1"/>
</dbReference>
<evidence type="ECO:0000313" key="4">
    <source>
        <dbReference type="Proteomes" id="UP001143543"/>
    </source>
</evidence>
<dbReference type="InterPro" id="IPR024930">
    <property type="entry name" value="Skp_dom_sf"/>
</dbReference>
<dbReference type="EMBL" id="BRVO01000001">
    <property type="protein sequence ID" value="GLB48163.1"/>
    <property type="molecule type" value="Genomic_DNA"/>
</dbReference>
<accession>A0ABQ5MFH8</accession>
<evidence type="ECO:0000313" key="3">
    <source>
        <dbReference type="EMBL" id="GLB48163.1"/>
    </source>
</evidence>
<keyword evidence="2" id="KW-0732">Signal</keyword>
<dbReference type="PROSITE" id="PS51257">
    <property type="entry name" value="PROKAR_LIPOPROTEIN"/>
    <property type="match status" value="1"/>
</dbReference>
<name>A0ABQ5MFH8_9FLAO</name>
<dbReference type="PANTHER" id="PTHR35089">
    <property type="entry name" value="CHAPERONE PROTEIN SKP"/>
    <property type="match status" value="1"/>
</dbReference>
<sequence length="171" mass="19832">MKKLVVAIIALVGLVSCGEQERIVFVDRTELLKEYQGRKDIETKYKDKFEKLDIKKDSVSKALQIEAKDFQDQAKSMSQAKAQEKYNGLMQKQQYWTEQFQNQEYMIGQDSQKEIDTLLKKVKKFIGTYGKEHKYTYILGSNDAGSVMYGEESKDITEDVLKALNDEYARN</sequence>
<dbReference type="Pfam" id="PF03938">
    <property type="entry name" value="OmpH"/>
    <property type="match status" value="1"/>
</dbReference>